<gene>
    <name evidence="1" type="ORF">GCM10007422_17530</name>
</gene>
<proteinExistence type="predicted"/>
<dbReference type="EMBL" id="BMHZ01000002">
    <property type="protein sequence ID" value="GGH02847.1"/>
    <property type="molecule type" value="Genomic_DNA"/>
</dbReference>
<organism evidence="1 2">
    <name type="scientific">Pedobacter zeae</name>
    <dbReference type="NCBI Taxonomy" id="1737356"/>
    <lineage>
        <taxon>Bacteria</taxon>
        <taxon>Pseudomonadati</taxon>
        <taxon>Bacteroidota</taxon>
        <taxon>Sphingobacteriia</taxon>
        <taxon>Sphingobacteriales</taxon>
        <taxon>Sphingobacteriaceae</taxon>
        <taxon>Pedobacter</taxon>
    </lineage>
</organism>
<evidence type="ECO:0000313" key="1">
    <source>
        <dbReference type="EMBL" id="GGH02847.1"/>
    </source>
</evidence>
<reference evidence="2" key="1">
    <citation type="journal article" date="2019" name="Int. J. Syst. Evol. Microbiol.">
        <title>The Global Catalogue of Microorganisms (GCM) 10K type strain sequencing project: providing services to taxonomists for standard genome sequencing and annotation.</title>
        <authorList>
            <consortium name="The Broad Institute Genomics Platform"/>
            <consortium name="The Broad Institute Genome Sequencing Center for Infectious Disease"/>
            <person name="Wu L."/>
            <person name="Ma J."/>
        </authorList>
    </citation>
    <scope>NUCLEOTIDE SEQUENCE [LARGE SCALE GENOMIC DNA]</scope>
    <source>
        <strain evidence="2">CGMCC 1.15287</strain>
    </source>
</reference>
<accession>A0ABQ1XTL4</accession>
<protein>
    <submittedName>
        <fullName evidence="1">Uncharacterized protein</fullName>
    </submittedName>
</protein>
<sequence>MSINKILYLNMEEFFDNQLIDQLPEIKELYNERNRIISGFYDGLMEKKLNFIIKAMQAHGIPVTNEKELIAMKDRLMIFSNDGAETLVLDPHTNPINICMFMPPDLIFGADTVRADLKCVIL</sequence>
<name>A0ABQ1XTL4_9SPHI</name>
<dbReference type="Proteomes" id="UP000642938">
    <property type="component" value="Unassembled WGS sequence"/>
</dbReference>
<keyword evidence="2" id="KW-1185">Reference proteome</keyword>
<evidence type="ECO:0000313" key="2">
    <source>
        <dbReference type="Proteomes" id="UP000642938"/>
    </source>
</evidence>
<comment type="caution">
    <text evidence="1">The sequence shown here is derived from an EMBL/GenBank/DDBJ whole genome shotgun (WGS) entry which is preliminary data.</text>
</comment>